<comment type="similarity">
    <text evidence="1">Belongs to the DNA polymerase type-A family.</text>
</comment>
<evidence type="ECO:0000256" key="1">
    <source>
        <dbReference type="ARBA" id="ARBA00007705"/>
    </source>
</evidence>
<dbReference type="Pfam" id="PF03167">
    <property type="entry name" value="UDG"/>
    <property type="match status" value="1"/>
</dbReference>
<protein>
    <recommendedName>
        <fullName evidence="2">DNA-directed DNA polymerase family A palm domain-containing protein</fullName>
    </recommendedName>
</protein>
<name>A0A1J4UXX6_9BACT</name>
<organism evidence="3 4">
    <name type="scientific">Candidatus Nomurabacteria bacterium CG1_02_31_12</name>
    <dbReference type="NCBI Taxonomy" id="1805280"/>
    <lineage>
        <taxon>Bacteria</taxon>
        <taxon>Candidatus Nomuraibacteriota</taxon>
    </lineage>
</organism>
<dbReference type="GO" id="GO:0003887">
    <property type="term" value="F:DNA-directed DNA polymerase activity"/>
    <property type="evidence" value="ECO:0007669"/>
    <property type="project" value="InterPro"/>
</dbReference>
<evidence type="ECO:0000313" key="3">
    <source>
        <dbReference type="EMBL" id="OIO29754.1"/>
    </source>
</evidence>
<dbReference type="InterPro" id="IPR036397">
    <property type="entry name" value="RNaseH_sf"/>
</dbReference>
<dbReference type="Gene3D" id="3.40.470.10">
    <property type="entry name" value="Uracil-DNA glycosylase-like domain"/>
    <property type="match status" value="1"/>
</dbReference>
<dbReference type="InterPro" id="IPR043502">
    <property type="entry name" value="DNA/RNA_pol_sf"/>
</dbReference>
<dbReference type="Proteomes" id="UP000185769">
    <property type="component" value="Unassembled WGS sequence"/>
</dbReference>
<dbReference type="Pfam" id="PF00476">
    <property type="entry name" value="DNA_pol_A"/>
    <property type="match status" value="1"/>
</dbReference>
<dbReference type="SMART" id="SM00482">
    <property type="entry name" value="POLAc"/>
    <property type="match status" value="1"/>
</dbReference>
<dbReference type="GO" id="GO:0003677">
    <property type="term" value="F:DNA binding"/>
    <property type="evidence" value="ECO:0007669"/>
    <property type="project" value="InterPro"/>
</dbReference>
<dbReference type="PANTHER" id="PTHR10133">
    <property type="entry name" value="DNA POLYMERASE I"/>
    <property type="match status" value="1"/>
</dbReference>
<dbReference type="InterPro" id="IPR001098">
    <property type="entry name" value="DNA-dir_DNA_pol_A_palm_dom"/>
</dbReference>
<dbReference type="Gene3D" id="1.20.1060.10">
    <property type="entry name" value="Taq DNA Polymerase, Chain T, domain 4"/>
    <property type="match status" value="1"/>
</dbReference>
<dbReference type="SUPFAM" id="SSF56672">
    <property type="entry name" value="DNA/RNA polymerases"/>
    <property type="match status" value="1"/>
</dbReference>
<dbReference type="InterPro" id="IPR005122">
    <property type="entry name" value="Uracil-DNA_glycosylase-like"/>
</dbReference>
<sequence>MFLKTVGPANAKIMIVADYPTQEEFLTSSPFTNFTFNQIISQSGINRFTCLMTYIIKVYPLKNNPMSYYSSGKFAYPFPELKAWIEDVKREILLYKPNIVIAMGKIALHSLCGKTNLDEFRGYVISGLIPGLKIISTYSIHNINISWDLLHIAIMDFRKALFNSASPESFKDERIIEDNPTAERFISYCNEIIFNPEINKVALDIENIQPGTHITRIGLSHHINFGISFNFCEGGRPVLPPKDELRVWEAINRLVNHKLLIMQNSPHDMGTLWLNNRILCKKIYMDTLIAAHVCFPEFPRSLLFLSSICLNVAPWKKSEKLNEGIYNAIDAANTYGIADVLDKEIDKQKVRKTFDFEMSQIPVALMLQLQGLYVDLEIRDILKDCAFRTSQEAKEGLEKLIGKEINYNSPKQLQKLLYEDLGLPIQYKRRKQVSEPRTPTADAKALERLERMVPDNPLFQLVLIHKKAEKLISSFLDIELSKHNTVHTSYNITGATAPAPNEVLAGNKSFGRWSSNKSIILPYGSGNLQNIPPIARLMYTAKPGYVFVQADYVQAEAVMVAHYSQDRKLIDMFNKSYGLKKSERGEYDLHKLTYAWMYQMNWQDVTKEQRRIGKTIRHATSYNAGAGVIADQLKCSVQDAKYYLSTYLAMCPQLAVWHRSIQNELRVSKVLTNAFGRKHCFLDRWGDSLFRSAYAYKPQSSVGDLLNMAMTKFYQQYGEEFSICLQLHDAFYVKIPTDKLKVVVNKMKECMKIPIIVNHETFYIDVDFKIGDSWGDMKEYEI</sequence>
<feature type="domain" description="DNA-directed DNA polymerase family A palm" evidence="2">
    <location>
        <begin position="534"/>
        <end position="739"/>
    </location>
</feature>
<dbReference type="AlphaFoldDB" id="A0A1J4UXX6"/>
<dbReference type="STRING" id="1805280.AUJ22_00785"/>
<accession>A0A1J4UXX6</accession>
<dbReference type="GO" id="GO:0006261">
    <property type="term" value="P:DNA-templated DNA replication"/>
    <property type="evidence" value="ECO:0007669"/>
    <property type="project" value="InterPro"/>
</dbReference>
<dbReference type="InterPro" id="IPR012337">
    <property type="entry name" value="RNaseH-like_sf"/>
</dbReference>
<dbReference type="GO" id="GO:0006302">
    <property type="term" value="P:double-strand break repair"/>
    <property type="evidence" value="ECO:0007669"/>
    <property type="project" value="TreeGrafter"/>
</dbReference>
<dbReference type="InterPro" id="IPR002298">
    <property type="entry name" value="DNA_polymerase_A"/>
</dbReference>
<evidence type="ECO:0000313" key="4">
    <source>
        <dbReference type="Proteomes" id="UP000185769"/>
    </source>
</evidence>
<dbReference type="InterPro" id="IPR036895">
    <property type="entry name" value="Uracil-DNA_glycosylase-like_sf"/>
</dbReference>
<dbReference type="Gene3D" id="3.30.420.10">
    <property type="entry name" value="Ribonuclease H-like superfamily/Ribonuclease H"/>
    <property type="match status" value="1"/>
</dbReference>
<proteinExistence type="inferred from homology"/>
<dbReference type="Gene3D" id="3.30.70.370">
    <property type="match status" value="1"/>
</dbReference>
<evidence type="ECO:0000259" key="2">
    <source>
        <dbReference type="SMART" id="SM00482"/>
    </source>
</evidence>
<comment type="caution">
    <text evidence="3">The sequence shown here is derived from an EMBL/GenBank/DDBJ whole genome shotgun (WGS) entry which is preliminary data.</text>
</comment>
<reference evidence="3 4" key="1">
    <citation type="journal article" date="2016" name="Environ. Microbiol.">
        <title>Genomic resolution of a cold subsurface aquifer community provides metabolic insights for novel microbes adapted to high CO concentrations.</title>
        <authorList>
            <person name="Probst A.J."/>
            <person name="Castelle C.J."/>
            <person name="Singh A."/>
            <person name="Brown C.T."/>
            <person name="Anantharaman K."/>
            <person name="Sharon I."/>
            <person name="Hug L.A."/>
            <person name="Burstein D."/>
            <person name="Emerson J.B."/>
            <person name="Thomas B.C."/>
            <person name="Banfield J.F."/>
        </authorList>
    </citation>
    <scope>NUCLEOTIDE SEQUENCE [LARGE SCALE GENOMIC DNA]</scope>
    <source>
        <strain evidence="3">CG1_02_31_12</strain>
    </source>
</reference>
<gene>
    <name evidence="3" type="ORF">AUJ22_00785</name>
</gene>
<dbReference type="PANTHER" id="PTHR10133:SF62">
    <property type="entry name" value="DNA POLYMERASE THETA"/>
    <property type="match status" value="1"/>
</dbReference>
<dbReference type="SUPFAM" id="SSF53098">
    <property type="entry name" value="Ribonuclease H-like"/>
    <property type="match status" value="1"/>
</dbReference>
<dbReference type="EMBL" id="MNVM01000013">
    <property type="protein sequence ID" value="OIO29754.1"/>
    <property type="molecule type" value="Genomic_DNA"/>
</dbReference>
<dbReference type="Gene3D" id="1.10.150.20">
    <property type="entry name" value="5' to 3' exonuclease, C-terminal subdomain"/>
    <property type="match status" value="1"/>
</dbReference>
<dbReference type="SUPFAM" id="SSF52141">
    <property type="entry name" value="Uracil-DNA glycosylase-like"/>
    <property type="match status" value="1"/>
</dbReference>